<dbReference type="InterPro" id="IPR011969">
    <property type="entry name" value="Clan_AA_Asp_peptidase_C"/>
</dbReference>
<dbReference type="Pfam" id="PF13975">
    <property type="entry name" value="gag-asp_proteas"/>
    <property type="match status" value="1"/>
</dbReference>
<accession>A0A239ESV4</accession>
<reference evidence="4" key="1">
    <citation type="submission" date="2017-06" db="EMBL/GenBank/DDBJ databases">
        <authorList>
            <person name="Varghese N."/>
            <person name="Submissions S."/>
        </authorList>
    </citation>
    <scope>NUCLEOTIDE SEQUENCE [LARGE SCALE GENOMIC DNA]</scope>
    <source>
        <strain evidence="4">LNB2</strain>
    </source>
</reference>
<dbReference type="Gene3D" id="2.40.70.10">
    <property type="entry name" value="Acid Proteases"/>
    <property type="match status" value="1"/>
</dbReference>
<dbReference type="EMBL" id="FZOS01000007">
    <property type="protein sequence ID" value="SNS47735.1"/>
    <property type="molecule type" value="Genomic_DNA"/>
</dbReference>
<keyword evidence="4" id="KW-1185">Reference proteome</keyword>
<gene>
    <name evidence="3" type="ORF">SAMN06295912_10791</name>
</gene>
<dbReference type="RefSeq" id="WP_089219204.1">
    <property type="nucleotide sequence ID" value="NZ_FZOS01000007.1"/>
</dbReference>
<protein>
    <submittedName>
        <fullName evidence="3">Aspartyl protease family protein</fullName>
    </submittedName>
</protein>
<name>A0A239ESV4_9SPHN</name>
<dbReference type="InterPro" id="IPR001969">
    <property type="entry name" value="Aspartic_peptidase_AS"/>
</dbReference>
<dbReference type="SUPFAM" id="SSF50630">
    <property type="entry name" value="Acid proteases"/>
    <property type="match status" value="1"/>
</dbReference>
<dbReference type="InterPro" id="IPR021109">
    <property type="entry name" value="Peptidase_aspartic_dom_sf"/>
</dbReference>
<evidence type="ECO:0000313" key="4">
    <source>
        <dbReference type="Proteomes" id="UP000198281"/>
    </source>
</evidence>
<organism evidence="3 4">
    <name type="scientific">Edaphosphingomonas laterariae</name>
    <dbReference type="NCBI Taxonomy" id="861865"/>
    <lineage>
        <taxon>Bacteria</taxon>
        <taxon>Pseudomonadati</taxon>
        <taxon>Pseudomonadota</taxon>
        <taxon>Alphaproteobacteria</taxon>
        <taxon>Sphingomonadales</taxon>
        <taxon>Rhizorhabdaceae</taxon>
        <taxon>Edaphosphingomonas</taxon>
    </lineage>
</organism>
<dbReference type="AlphaFoldDB" id="A0A239ESV4"/>
<dbReference type="NCBIfam" id="TIGR02281">
    <property type="entry name" value="clan_AA_DTGA"/>
    <property type="match status" value="1"/>
</dbReference>
<evidence type="ECO:0000256" key="1">
    <source>
        <dbReference type="ARBA" id="ARBA00022801"/>
    </source>
</evidence>
<dbReference type="InterPro" id="IPR001995">
    <property type="entry name" value="Peptidase_A2_cat"/>
</dbReference>
<dbReference type="OrthoDB" id="7595324at2"/>
<dbReference type="Proteomes" id="UP000198281">
    <property type="component" value="Unassembled WGS sequence"/>
</dbReference>
<dbReference type="InterPro" id="IPR034122">
    <property type="entry name" value="Retropepsin-like_bacterial"/>
</dbReference>
<dbReference type="CDD" id="cd05483">
    <property type="entry name" value="retropepsin_like_bacteria"/>
    <property type="match status" value="1"/>
</dbReference>
<dbReference type="PROSITE" id="PS00141">
    <property type="entry name" value="ASP_PROTEASE"/>
    <property type="match status" value="1"/>
</dbReference>
<sequence>MFARLLIATIAAGAIGGWLMAGGPAPTDTPKPRPATEVSAAKMAPTIAHAPSPPPSATSGYGGREIVIERKPDGHYYADATINGQLVRFLVDTGATTVALTEEDARHVGLAFSTSEFSVIGRGASGDVRGKNVTIDRISLGHLEATRVRGAIIGNGLDVSLLGQSFLSRIGSVRIADDRMTLR</sequence>
<proteinExistence type="predicted"/>
<feature type="domain" description="Peptidase A2" evidence="2">
    <location>
        <begin position="87"/>
        <end position="166"/>
    </location>
</feature>
<evidence type="ECO:0000313" key="3">
    <source>
        <dbReference type="EMBL" id="SNS47735.1"/>
    </source>
</evidence>
<keyword evidence="3" id="KW-0645">Protease</keyword>
<keyword evidence="1" id="KW-0378">Hydrolase</keyword>
<dbReference type="GO" id="GO:0006508">
    <property type="term" value="P:proteolysis"/>
    <property type="evidence" value="ECO:0007669"/>
    <property type="project" value="UniProtKB-KW"/>
</dbReference>
<evidence type="ECO:0000259" key="2">
    <source>
        <dbReference type="PROSITE" id="PS50175"/>
    </source>
</evidence>
<dbReference type="PROSITE" id="PS50175">
    <property type="entry name" value="ASP_PROT_RETROV"/>
    <property type="match status" value="1"/>
</dbReference>
<dbReference type="GO" id="GO:0004190">
    <property type="term" value="F:aspartic-type endopeptidase activity"/>
    <property type="evidence" value="ECO:0007669"/>
    <property type="project" value="InterPro"/>
</dbReference>